<dbReference type="AlphaFoldDB" id="A0A2J7ZQA3"/>
<reference evidence="3 4" key="1">
    <citation type="journal article" date="2017" name="Mol. Biol. Evol.">
        <title>The 4-celled Tetrabaena socialis nuclear genome reveals the essential components for genetic control of cell number at the origin of multicellularity in the volvocine lineage.</title>
        <authorList>
            <person name="Featherston J."/>
            <person name="Arakaki Y."/>
            <person name="Hanschen E.R."/>
            <person name="Ferris P.J."/>
            <person name="Michod R.E."/>
            <person name="Olson B.J.S.C."/>
            <person name="Nozaki H."/>
            <person name="Durand P.M."/>
        </authorList>
    </citation>
    <scope>NUCLEOTIDE SEQUENCE [LARGE SCALE GENOMIC DNA]</scope>
    <source>
        <strain evidence="3 4">NIES-571</strain>
    </source>
</reference>
<dbReference type="Proteomes" id="UP000236333">
    <property type="component" value="Unassembled WGS sequence"/>
</dbReference>
<dbReference type="EMBL" id="PGGS01000655">
    <property type="protein sequence ID" value="PNH02443.1"/>
    <property type="molecule type" value="Genomic_DNA"/>
</dbReference>
<keyword evidence="2" id="KW-0812">Transmembrane</keyword>
<proteinExistence type="predicted"/>
<keyword evidence="2" id="KW-0472">Membrane</keyword>
<feature type="region of interest" description="Disordered" evidence="1">
    <location>
        <begin position="66"/>
        <end position="88"/>
    </location>
</feature>
<keyword evidence="2" id="KW-1133">Transmembrane helix</keyword>
<organism evidence="3 4">
    <name type="scientific">Tetrabaena socialis</name>
    <dbReference type="NCBI Taxonomy" id="47790"/>
    <lineage>
        <taxon>Eukaryota</taxon>
        <taxon>Viridiplantae</taxon>
        <taxon>Chlorophyta</taxon>
        <taxon>core chlorophytes</taxon>
        <taxon>Chlorophyceae</taxon>
        <taxon>CS clade</taxon>
        <taxon>Chlamydomonadales</taxon>
        <taxon>Tetrabaenaceae</taxon>
        <taxon>Tetrabaena</taxon>
    </lineage>
</organism>
<evidence type="ECO:0000313" key="3">
    <source>
        <dbReference type="EMBL" id="PNH02443.1"/>
    </source>
</evidence>
<name>A0A2J7ZQA3_9CHLO</name>
<accession>A0A2J7ZQA3</accession>
<evidence type="ECO:0000256" key="2">
    <source>
        <dbReference type="SAM" id="Phobius"/>
    </source>
</evidence>
<keyword evidence="4" id="KW-1185">Reference proteome</keyword>
<evidence type="ECO:0000313" key="4">
    <source>
        <dbReference type="Proteomes" id="UP000236333"/>
    </source>
</evidence>
<comment type="caution">
    <text evidence="3">The sequence shown here is derived from an EMBL/GenBank/DDBJ whole genome shotgun (WGS) entry which is preliminary data.</text>
</comment>
<sequence length="88" mass="9290">MACTTRARTLTVVAQQAQPVALPVVQRRAVLAALLAPIAAAVVAPAAQAASKKNLSRAELLKEQRAERKEAMKDRAAKVRSGDGKPSF</sequence>
<protein>
    <submittedName>
        <fullName evidence="3">Uncharacterized protein</fullName>
    </submittedName>
</protein>
<dbReference type="OrthoDB" id="545855at2759"/>
<feature type="transmembrane region" description="Helical" evidence="2">
    <location>
        <begin position="29"/>
        <end position="47"/>
    </location>
</feature>
<gene>
    <name evidence="3" type="ORF">TSOC_011586</name>
</gene>
<evidence type="ECO:0000256" key="1">
    <source>
        <dbReference type="SAM" id="MobiDB-lite"/>
    </source>
</evidence>